<evidence type="ECO:0008006" key="3">
    <source>
        <dbReference type="Google" id="ProtNLM"/>
    </source>
</evidence>
<keyword evidence="2" id="KW-1185">Reference proteome</keyword>
<proteinExistence type="predicted"/>
<sequence>MRPVRVEEAEVVAHWLRLEPDASDDPSALSRADALDALLTANPGAAAFVWQVRPATWYRLRLPRERFGRLRVIEGPEELGWHALSPDGTVLGAARRIEEGTTRLPDSSTIDVDLVERLADDLARGEALPAVVATTRRGCAPTHVVDGNHRATATGLHLLRTGAYEPLEAYLGVGANPVLAPIRERLCGAARRLLDGDSIQ</sequence>
<organism evidence="1 2">
    <name type="scientific">Halomarina halobia</name>
    <dbReference type="NCBI Taxonomy" id="3033386"/>
    <lineage>
        <taxon>Archaea</taxon>
        <taxon>Methanobacteriati</taxon>
        <taxon>Methanobacteriota</taxon>
        <taxon>Stenosarchaea group</taxon>
        <taxon>Halobacteria</taxon>
        <taxon>Halobacteriales</taxon>
        <taxon>Natronomonadaceae</taxon>
        <taxon>Halomarina</taxon>
    </lineage>
</organism>
<dbReference type="RefSeq" id="WP_276304764.1">
    <property type="nucleotide sequence ID" value="NZ_CP119992.1"/>
</dbReference>
<dbReference type="EMBL" id="JBHTBF010000001">
    <property type="protein sequence ID" value="MFC7315362.1"/>
    <property type="molecule type" value="Genomic_DNA"/>
</dbReference>
<accession>A0ABD6A4S9</accession>
<name>A0ABD6A4S9_9EURY</name>
<dbReference type="Proteomes" id="UP001596547">
    <property type="component" value="Unassembled WGS sequence"/>
</dbReference>
<comment type="caution">
    <text evidence="1">The sequence shown here is derived from an EMBL/GenBank/DDBJ whole genome shotgun (WGS) entry which is preliminary data.</text>
</comment>
<dbReference type="GeneID" id="79314324"/>
<evidence type="ECO:0000313" key="1">
    <source>
        <dbReference type="EMBL" id="MFC7315362.1"/>
    </source>
</evidence>
<gene>
    <name evidence="1" type="ORF">ACFQPE_00935</name>
</gene>
<protein>
    <recommendedName>
        <fullName evidence="3">ParB/Sulfiredoxin domain-containing protein</fullName>
    </recommendedName>
</protein>
<dbReference type="AlphaFoldDB" id="A0ABD6A4S9"/>
<reference evidence="1 2" key="1">
    <citation type="journal article" date="2019" name="Int. J. Syst. Evol. Microbiol.">
        <title>The Global Catalogue of Microorganisms (GCM) 10K type strain sequencing project: providing services to taxonomists for standard genome sequencing and annotation.</title>
        <authorList>
            <consortium name="The Broad Institute Genomics Platform"/>
            <consortium name="The Broad Institute Genome Sequencing Center for Infectious Disease"/>
            <person name="Wu L."/>
            <person name="Ma J."/>
        </authorList>
    </citation>
    <scope>NUCLEOTIDE SEQUENCE [LARGE SCALE GENOMIC DNA]</scope>
    <source>
        <strain evidence="1 2">PSR21</strain>
    </source>
</reference>
<evidence type="ECO:0000313" key="2">
    <source>
        <dbReference type="Proteomes" id="UP001596547"/>
    </source>
</evidence>